<dbReference type="Gene3D" id="2.120.10.30">
    <property type="entry name" value="TolB, C-terminal domain"/>
    <property type="match status" value="1"/>
</dbReference>
<comment type="caution">
    <text evidence="3">The sequence shown here is derived from an EMBL/GenBank/DDBJ whole genome shotgun (WGS) entry which is preliminary data.</text>
</comment>
<dbReference type="Pfam" id="PF08450">
    <property type="entry name" value="SGL"/>
    <property type="match status" value="1"/>
</dbReference>
<gene>
    <name evidence="3" type="ORF">IM787_06270</name>
</gene>
<dbReference type="EMBL" id="JADDIV010000002">
    <property type="protein sequence ID" value="MBE7367160.1"/>
    <property type="molecule type" value="Genomic_DNA"/>
</dbReference>
<evidence type="ECO:0000313" key="3">
    <source>
        <dbReference type="EMBL" id="MBE7367160.1"/>
    </source>
</evidence>
<dbReference type="PRINTS" id="PR01790">
    <property type="entry name" value="SMP30FAMILY"/>
</dbReference>
<keyword evidence="4" id="KW-1185">Reference proteome</keyword>
<organism evidence="3 4">
    <name type="scientific">Ramlibacter pallidus</name>
    <dbReference type="NCBI Taxonomy" id="2780087"/>
    <lineage>
        <taxon>Bacteria</taxon>
        <taxon>Pseudomonadati</taxon>
        <taxon>Pseudomonadota</taxon>
        <taxon>Betaproteobacteria</taxon>
        <taxon>Burkholderiales</taxon>
        <taxon>Comamonadaceae</taxon>
        <taxon>Ramlibacter</taxon>
    </lineage>
</organism>
<dbReference type="InterPro" id="IPR005511">
    <property type="entry name" value="SMP-30"/>
</dbReference>
<reference evidence="3 4" key="1">
    <citation type="submission" date="2020-10" db="EMBL/GenBank/DDBJ databases">
        <title>Ramlibacter sp. HM2 16S ribosomal RNA gene Genome sequencing and assembly.</title>
        <authorList>
            <person name="Kang M."/>
        </authorList>
    </citation>
    <scope>NUCLEOTIDE SEQUENCE [LARGE SCALE GENOMIC DNA]</scope>
    <source>
        <strain evidence="3 4">HM2</strain>
    </source>
</reference>
<evidence type="ECO:0000313" key="4">
    <source>
        <dbReference type="Proteomes" id="UP000806285"/>
    </source>
</evidence>
<feature type="domain" description="SMP-30/Gluconolactonase/LRE-like region" evidence="2">
    <location>
        <begin position="26"/>
        <end position="269"/>
    </location>
</feature>
<protein>
    <submittedName>
        <fullName evidence="3">SMP-30/gluconolactonase/LRE family protein</fullName>
    </submittedName>
</protein>
<name>A0ABR9S0Y3_9BURK</name>
<dbReference type="Proteomes" id="UP000806285">
    <property type="component" value="Unassembled WGS sequence"/>
</dbReference>
<proteinExistence type="inferred from homology"/>
<dbReference type="SUPFAM" id="SSF63829">
    <property type="entry name" value="Calcium-dependent phosphotriesterase"/>
    <property type="match status" value="1"/>
</dbReference>
<dbReference type="PANTHER" id="PTHR10907:SF47">
    <property type="entry name" value="REGUCALCIN"/>
    <property type="match status" value="1"/>
</dbReference>
<evidence type="ECO:0000256" key="1">
    <source>
        <dbReference type="ARBA" id="ARBA00008853"/>
    </source>
</evidence>
<comment type="similarity">
    <text evidence="1">Belongs to the SMP-30/CGR1 family.</text>
</comment>
<evidence type="ECO:0000259" key="2">
    <source>
        <dbReference type="Pfam" id="PF08450"/>
    </source>
</evidence>
<dbReference type="PANTHER" id="PTHR10907">
    <property type="entry name" value="REGUCALCIN"/>
    <property type="match status" value="1"/>
</dbReference>
<dbReference type="InterPro" id="IPR013658">
    <property type="entry name" value="SGL"/>
</dbReference>
<dbReference type="InterPro" id="IPR011042">
    <property type="entry name" value="6-blade_b-propeller_TolB-like"/>
</dbReference>
<sequence>MHGAGLHRRRGLGLNAALRVDARATLGECPLWCERSASLWWTDIQSCTLSRWRPADGSLRHWTLPDRVGSFAFCAGDDRLLLGLATGIALFHPETQALSPIVPLDAPPAEGLRINDGRCDREGRFVFGMFNTAEAPVGHFYRVHGDLRIERLPLPPAGVANSIAFSPDGRTMYYADSPTRTIFRADYAADGRVGAPRVFVTLAASEGYPDGSTVDANGGLWNAQWEGGCVVRYDSEGRETARIALPATRPTCPAFGGTTLDTLYVTSARIGLRPEALAQQPAAGGVLEMQPGWHGLPESRFVLAGTRP</sequence>
<accession>A0ABR9S0Y3</accession>